<dbReference type="CDD" id="cd04179">
    <property type="entry name" value="DPM_DPG-synthase_like"/>
    <property type="match status" value="1"/>
</dbReference>
<name>A0ABQ5SXT8_9ACTN</name>
<protein>
    <submittedName>
        <fullName evidence="3">Glycosyl transferase</fullName>
    </submittedName>
</protein>
<evidence type="ECO:0000256" key="1">
    <source>
        <dbReference type="ARBA" id="ARBA00006739"/>
    </source>
</evidence>
<dbReference type="EMBL" id="BSEL01000005">
    <property type="protein sequence ID" value="GLJ68995.1"/>
    <property type="molecule type" value="Genomic_DNA"/>
</dbReference>
<dbReference type="GO" id="GO:0016740">
    <property type="term" value="F:transferase activity"/>
    <property type="evidence" value="ECO:0007669"/>
    <property type="project" value="UniProtKB-KW"/>
</dbReference>
<dbReference type="Pfam" id="PF00535">
    <property type="entry name" value="Glycos_transf_2"/>
    <property type="match status" value="1"/>
</dbReference>
<comment type="caution">
    <text evidence="3">The sequence shown here is derived from an EMBL/GenBank/DDBJ whole genome shotgun (WGS) entry which is preliminary data.</text>
</comment>
<reference evidence="3" key="1">
    <citation type="journal article" date="2014" name="Int. J. Syst. Evol. Microbiol.">
        <title>Complete genome of a new Firmicutes species belonging to the dominant human colonic microbiota ('Ruminococcus bicirculans') reveals two chromosomes and a selective capacity to utilize plant glucans.</title>
        <authorList>
            <consortium name="NISC Comparative Sequencing Program"/>
            <person name="Wegmann U."/>
            <person name="Louis P."/>
            <person name="Goesmann A."/>
            <person name="Henrissat B."/>
            <person name="Duncan S.H."/>
            <person name="Flint H.J."/>
        </authorList>
    </citation>
    <scope>NUCLEOTIDE SEQUENCE</scope>
    <source>
        <strain evidence="3">VKM Ac-1246</strain>
    </source>
</reference>
<evidence type="ECO:0000313" key="3">
    <source>
        <dbReference type="EMBL" id="GLJ68995.1"/>
    </source>
</evidence>
<dbReference type="Gene3D" id="3.90.550.10">
    <property type="entry name" value="Spore Coat Polysaccharide Biosynthesis Protein SpsA, Chain A"/>
    <property type="match status" value="1"/>
</dbReference>
<proteinExistence type="inferred from homology"/>
<evidence type="ECO:0000259" key="2">
    <source>
        <dbReference type="Pfam" id="PF00535"/>
    </source>
</evidence>
<dbReference type="RefSeq" id="WP_189117479.1">
    <property type="nucleotide sequence ID" value="NZ_BMRK01000003.1"/>
</dbReference>
<dbReference type="SUPFAM" id="SSF53448">
    <property type="entry name" value="Nucleotide-diphospho-sugar transferases"/>
    <property type="match status" value="1"/>
</dbReference>
<sequence>MAETRPETGPETGPETDLVLPCRDEAAALRELLPRVPESLSVIVVDNGSTDGTADVARSLGARVVSESRPGYGAAVHAGLVAATAPYVVVMDGDGSFDPAAALALVDAVMRGDADLALGCRRPVSRAAQPWHAKVGNRLVLSALRRRTGLRVRDIAPLRAARREALLNLGVEDRRSGYPVELLDRAARAGWRVHEIDVDYHPRTAGTRSKVSGSVRGSLRAAYDFWRVLS</sequence>
<dbReference type="InterPro" id="IPR001173">
    <property type="entry name" value="Glyco_trans_2-like"/>
</dbReference>
<dbReference type="InterPro" id="IPR050256">
    <property type="entry name" value="Glycosyltransferase_2"/>
</dbReference>
<dbReference type="Proteomes" id="UP001142292">
    <property type="component" value="Unassembled WGS sequence"/>
</dbReference>
<organism evidence="3 4">
    <name type="scientific">Nocardioides luteus</name>
    <dbReference type="NCBI Taxonomy" id="1844"/>
    <lineage>
        <taxon>Bacteria</taxon>
        <taxon>Bacillati</taxon>
        <taxon>Actinomycetota</taxon>
        <taxon>Actinomycetes</taxon>
        <taxon>Propionibacteriales</taxon>
        <taxon>Nocardioidaceae</taxon>
        <taxon>Nocardioides</taxon>
    </lineage>
</organism>
<accession>A0ABQ5SXT8</accession>
<keyword evidence="3" id="KW-0808">Transferase</keyword>
<comment type="similarity">
    <text evidence="1">Belongs to the glycosyltransferase 2 family.</text>
</comment>
<dbReference type="PANTHER" id="PTHR48090:SF7">
    <property type="entry name" value="RFBJ PROTEIN"/>
    <property type="match status" value="1"/>
</dbReference>
<gene>
    <name evidence="3" type="ORF">GCM10017579_30310</name>
</gene>
<dbReference type="InterPro" id="IPR029044">
    <property type="entry name" value="Nucleotide-diphossugar_trans"/>
</dbReference>
<dbReference type="PANTHER" id="PTHR48090">
    <property type="entry name" value="UNDECAPRENYL-PHOSPHATE 4-DEOXY-4-FORMAMIDO-L-ARABINOSE TRANSFERASE-RELATED"/>
    <property type="match status" value="1"/>
</dbReference>
<reference evidence="3" key="2">
    <citation type="submission" date="2023-01" db="EMBL/GenBank/DDBJ databases">
        <authorList>
            <person name="Sun Q."/>
            <person name="Evtushenko L."/>
        </authorList>
    </citation>
    <scope>NUCLEOTIDE SEQUENCE</scope>
    <source>
        <strain evidence="3">VKM Ac-1246</strain>
    </source>
</reference>
<feature type="domain" description="Glycosyltransferase 2-like" evidence="2">
    <location>
        <begin position="18"/>
        <end position="164"/>
    </location>
</feature>
<keyword evidence="4" id="KW-1185">Reference proteome</keyword>
<evidence type="ECO:0000313" key="4">
    <source>
        <dbReference type="Proteomes" id="UP001142292"/>
    </source>
</evidence>